<proteinExistence type="predicted"/>
<reference evidence="1" key="1">
    <citation type="submission" date="2018-02" db="EMBL/GenBank/DDBJ databases">
        <title>Rhizophora mucronata_Transcriptome.</title>
        <authorList>
            <person name="Meera S.P."/>
            <person name="Sreeshan A."/>
            <person name="Augustine A."/>
        </authorList>
    </citation>
    <scope>NUCLEOTIDE SEQUENCE</scope>
    <source>
        <tissue evidence="1">Leaf</tissue>
    </source>
</reference>
<dbReference type="EMBL" id="GGEC01007001">
    <property type="protein sequence ID" value="MBW87484.1"/>
    <property type="molecule type" value="Transcribed_RNA"/>
</dbReference>
<evidence type="ECO:0000313" key="1">
    <source>
        <dbReference type="EMBL" id="MBW87484.1"/>
    </source>
</evidence>
<name>A0A2P2J1Y1_RHIMU</name>
<accession>A0A2P2J1Y1</accession>
<sequence length="26" mass="3124">MFWTFFGHKLLLSCKNATCRPTFSTW</sequence>
<dbReference type="AlphaFoldDB" id="A0A2P2J1Y1"/>
<protein>
    <submittedName>
        <fullName evidence="1">Uncharacterized protein</fullName>
    </submittedName>
</protein>
<organism evidence="1">
    <name type="scientific">Rhizophora mucronata</name>
    <name type="common">Asiatic mangrove</name>
    <dbReference type="NCBI Taxonomy" id="61149"/>
    <lineage>
        <taxon>Eukaryota</taxon>
        <taxon>Viridiplantae</taxon>
        <taxon>Streptophyta</taxon>
        <taxon>Embryophyta</taxon>
        <taxon>Tracheophyta</taxon>
        <taxon>Spermatophyta</taxon>
        <taxon>Magnoliopsida</taxon>
        <taxon>eudicotyledons</taxon>
        <taxon>Gunneridae</taxon>
        <taxon>Pentapetalae</taxon>
        <taxon>rosids</taxon>
        <taxon>fabids</taxon>
        <taxon>Malpighiales</taxon>
        <taxon>Rhizophoraceae</taxon>
        <taxon>Rhizophora</taxon>
    </lineage>
</organism>